<dbReference type="Proteomes" id="UP000571084">
    <property type="component" value="Unassembled WGS sequence"/>
</dbReference>
<dbReference type="Pfam" id="PF13561">
    <property type="entry name" value="adh_short_C2"/>
    <property type="match status" value="1"/>
</dbReference>
<evidence type="ECO:0000256" key="1">
    <source>
        <dbReference type="ARBA" id="ARBA00006484"/>
    </source>
</evidence>
<organism evidence="3 4">
    <name type="scientific">Glaciimonas immobilis</name>
    <dbReference type="NCBI Taxonomy" id="728004"/>
    <lineage>
        <taxon>Bacteria</taxon>
        <taxon>Pseudomonadati</taxon>
        <taxon>Pseudomonadota</taxon>
        <taxon>Betaproteobacteria</taxon>
        <taxon>Burkholderiales</taxon>
        <taxon>Oxalobacteraceae</taxon>
        <taxon>Glaciimonas</taxon>
    </lineage>
</organism>
<dbReference type="InterPro" id="IPR002347">
    <property type="entry name" value="SDR_fam"/>
</dbReference>
<name>A0A840RW40_9BURK</name>
<dbReference type="PANTHER" id="PTHR42760">
    <property type="entry name" value="SHORT-CHAIN DEHYDROGENASES/REDUCTASES FAMILY MEMBER"/>
    <property type="match status" value="1"/>
</dbReference>
<dbReference type="AlphaFoldDB" id="A0A840RW40"/>
<reference evidence="3 4" key="1">
    <citation type="submission" date="2020-08" db="EMBL/GenBank/DDBJ databases">
        <title>Genomic Encyclopedia of Type Strains, Phase IV (KMG-IV): sequencing the most valuable type-strain genomes for metagenomic binning, comparative biology and taxonomic classification.</title>
        <authorList>
            <person name="Goeker M."/>
        </authorList>
    </citation>
    <scope>NUCLEOTIDE SEQUENCE [LARGE SCALE GENOMIC DNA]</scope>
    <source>
        <strain evidence="3 4">DSM 23240</strain>
    </source>
</reference>
<dbReference type="SMART" id="SM00822">
    <property type="entry name" value="PKS_KR"/>
    <property type="match status" value="1"/>
</dbReference>
<proteinExistence type="inferred from homology"/>
<dbReference type="GO" id="GO:0030497">
    <property type="term" value="P:fatty acid elongation"/>
    <property type="evidence" value="ECO:0007669"/>
    <property type="project" value="TreeGrafter"/>
</dbReference>
<protein>
    <submittedName>
        <fullName evidence="3">NAD(P)-dependent dehydrogenase (Short-subunit alcohol dehydrogenase family)</fullName>
    </submittedName>
</protein>
<dbReference type="SUPFAM" id="SSF51735">
    <property type="entry name" value="NAD(P)-binding Rossmann-fold domains"/>
    <property type="match status" value="1"/>
</dbReference>
<dbReference type="FunFam" id="3.40.50.720:FF:000084">
    <property type="entry name" value="Short-chain dehydrogenase reductase"/>
    <property type="match status" value="1"/>
</dbReference>
<evidence type="ECO:0000259" key="2">
    <source>
        <dbReference type="SMART" id="SM00822"/>
    </source>
</evidence>
<dbReference type="InterPro" id="IPR036291">
    <property type="entry name" value="NAD(P)-bd_dom_sf"/>
</dbReference>
<comment type="similarity">
    <text evidence="1">Belongs to the short-chain dehydrogenases/reductases (SDR) family.</text>
</comment>
<dbReference type="PANTHER" id="PTHR42760:SF135">
    <property type="entry name" value="BLL7886 PROTEIN"/>
    <property type="match status" value="1"/>
</dbReference>
<dbReference type="EMBL" id="JACHHQ010000008">
    <property type="protein sequence ID" value="MBB5201813.1"/>
    <property type="molecule type" value="Genomic_DNA"/>
</dbReference>
<sequence length="261" mass="27580">MIQNMHKAIDRFRLDGRIVLITGASSGLGNHFAHLLASAGARVAVAARRADKLQCLVESITAAGGQARALALDVTDSTSVRNCFHELTSWGVPDVVVNNAGITVTRPLLEQTEEDFDSVIETNLKGCWLVATEAARRMVATGRGGSIVNIASILGERVASGVAPYAISKAGVVQTTKVMALELARHNIRVNALLPGYVVTDLNREFLSSAAGDKLRSRIPTRRFNELTDLDGPLLLLVSDAGSGMSGSTLAVDGAHLVNSL</sequence>
<gene>
    <name evidence="3" type="ORF">HNR39_003671</name>
</gene>
<keyword evidence="4" id="KW-1185">Reference proteome</keyword>
<accession>A0A840RW40</accession>
<dbReference type="PRINTS" id="PR00081">
    <property type="entry name" value="GDHRDH"/>
</dbReference>
<evidence type="ECO:0000313" key="3">
    <source>
        <dbReference type="EMBL" id="MBB5201813.1"/>
    </source>
</evidence>
<comment type="caution">
    <text evidence="3">The sequence shown here is derived from an EMBL/GenBank/DDBJ whole genome shotgun (WGS) entry which is preliminary data.</text>
</comment>
<evidence type="ECO:0000313" key="4">
    <source>
        <dbReference type="Proteomes" id="UP000571084"/>
    </source>
</evidence>
<dbReference type="PRINTS" id="PR00080">
    <property type="entry name" value="SDRFAMILY"/>
</dbReference>
<dbReference type="GO" id="GO:0016616">
    <property type="term" value="F:oxidoreductase activity, acting on the CH-OH group of donors, NAD or NADP as acceptor"/>
    <property type="evidence" value="ECO:0007669"/>
    <property type="project" value="UniProtKB-ARBA"/>
</dbReference>
<feature type="domain" description="Ketoreductase" evidence="2">
    <location>
        <begin position="17"/>
        <end position="156"/>
    </location>
</feature>
<dbReference type="Gene3D" id="3.40.50.720">
    <property type="entry name" value="NAD(P)-binding Rossmann-like Domain"/>
    <property type="match status" value="1"/>
</dbReference>
<dbReference type="InterPro" id="IPR057326">
    <property type="entry name" value="KR_dom"/>
</dbReference>